<gene>
    <name evidence="12" type="primary">gspJ</name>
    <name evidence="12" type="ORF">KEHDKFFH_02845</name>
</gene>
<feature type="transmembrane region" description="Helical" evidence="11">
    <location>
        <begin position="21"/>
        <end position="39"/>
    </location>
</feature>
<accession>A0A2S5ZDB8</accession>
<feature type="compositionally biased region" description="Low complexity" evidence="10">
    <location>
        <begin position="222"/>
        <end position="232"/>
    </location>
</feature>
<keyword evidence="4" id="KW-1003">Cell membrane</keyword>
<organism evidence="12 13">
    <name type="scientific">Marinobacter maroccanus</name>
    <dbReference type="NCBI Taxonomy" id="2055143"/>
    <lineage>
        <taxon>Bacteria</taxon>
        <taxon>Pseudomonadati</taxon>
        <taxon>Pseudomonadota</taxon>
        <taxon>Gammaproteobacteria</taxon>
        <taxon>Pseudomonadales</taxon>
        <taxon>Marinobacteraceae</taxon>
        <taxon>Marinobacter</taxon>
    </lineage>
</organism>
<dbReference type="NCBIfam" id="TIGR02532">
    <property type="entry name" value="IV_pilin_GFxxxE"/>
    <property type="match status" value="1"/>
</dbReference>
<comment type="caution">
    <text evidence="12">The sequence shown here is derived from an EMBL/GenBank/DDBJ whole genome shotgun (WGS) entry which is preliminary data.</text>
</comment>
<dbReference type="SUPFAM" id="SSF54523">
    <property type="entry name" value="Pili subunits"/>
    <property type="match status" value="1"/>
</dbReference>
<feature type="compositionally biased region" description="Acidic residues" evidence="10">
    <location>
        <begin position="233"/>
        <end position="244"/>
    </location>
</feature>
<evidence type="ECO:0000256" key="10">
    <source>
        <dbReference type="SAM" id="MobiDB-lite"/>
    </source>
</evidence>
<reference evidence="12 13" key="1">
    <citation type="submission" date="2018-01" db="EMBL/GenBank/DDBJ databases">
        <title>Complete genome sequences of the type strains of Marinobacter flavimaris and Marinobacter maroccanus.</title>
        <authorList>
            <person name="Palau M."/>
            <person name="Boujida N."/>
            <person name="Manresa A."/>
            <person name="Minana-Galbis D."/>
        </authorList>
    </citation>
    <scope>NUCLEOTIDE SEQUENCE [LARGE SCALE GENOMIC DNA]</scope>
    <source>
        <strain evidence="12 13">N4</strain>
    </source>
</reference>
<dbReference type="Pfam" id="PF07963">
    <property type="entry name" value="N_methyl"/>
    <property type="match status" value="1"/>
</dbReference>
<evidence type="ECO:0000256" key="6">
    <source>
        <dbReference type="ARBA" id="ARBA00022519"/>
    </source>
</evidence>
<dbReference type="Gene3D" id="3.10.610.10">
    <property type="entry name" value="GSPII I/J protein-like"/>
    <property type="match status" value="1"/>
</dbReference>
<dbReference type="InterPro" id="IPR045584">
    <property type="entry name" value="Pilin-like"/>
</dbReference>
<evidence type="ECO:0000313" key="13">
    <source>
        <dbReference type="Proteomes" id="UP000239917"/>
    </source>
</evidence>
<evidence type="ECO:0000256" key="4">
    <source>
        <dbReference type="ARBA" id="ARBA00022475"/>
    </source>
</evidence>
<evidence type="ECO:0000256" key="1">
    <source>
        <dbReference type="ARBA" id="ARBA00004377"/>
    </source>
</evidence>
<dbReference type="Gene3D" id="2.10.70.20">
    <property type="entry name" value="gspk-gspi-gspj complex like domains"/>
    <property type="match status" value="1"/>
</dbReference>
<dbReference type="PANTHER" id="PTHR39583:SF2">
    <property type="entry name" value="TYPE II SECRETION SYSTEM PROTEIN J"/>
    <property type="match status" value="1"/>
</dbReference>
<keyword evidence="7 11" id="KW-0812">Transmembrane</keyword>
<dbReference type="Proteomes" id="UP000239917">
    <property type="component" value="Unassembled WGS sequence"/>
</dbReference>
<keyword evidence="5" id="KW-0488">Methylation</keyword>
<keyword evidence="6" id="KW-0997">Cell inner membrane</keyword>
<sequence length="259" mass="28941">MIAVPSQRCQPQQNGFTLLEVLIAVTITAVIGLGVWQVINGVVNSRDRVNELAEQFDGLQRAMLLLERDIMQVVNRPARDIYGDFQPALSSREDDFSLLLTRQGWRNPLGIRRSGLQRVGWEYTGSELRRRYWPMVDQGQEDDSRDVLLLEGVKRLEVRFLDSNRSWQPQWPTDEVMAGLTPGSRPDIPLPLGMEVTLEHERFGTLVRTFALPDFDPAVAQGALNQANQAASEAEEEPAEEETTTEQPGENTGATGQGG</sequence>
<evidence type="ECO:0000313" key="12">
    <source>
        <dbReference type="EMBL" id="PPI85393.1"/>
    </source>
</evidence>
<comment type="similarity">
    <text evidence="2">Belongs to the GSP J family.</text>
</comment>
<evidence type="ECO:0000256" key="8">
    <source>
        <dbReference type="ARBA" id="ARBA00022989"/>
    </source>
</evidence>
<dbReference type="EMBL" id="PSSX01000002">
    <property type="protein sequence ID" value="PPI85393.1"/>
    <property type="molecule type" value="Genomic_DNA"/>
</dbReference>
<dbReference type="PANTHER" id="PTHR39583">
    <property type="entry name" value="TYPE II SECRETION SYSTEM PROTEIN J-RELATED"/>
    <property type="match status" value="1"/>
</dbReference>
<dbReference type="RefSeq" id="WP_104320527.1">
    <property type="nucleotide sequence ID" value="NZ_PSSX01000002.1"/>
</dbReference>
<feature type="region of interest" description="Disordered" evidence="10">
    <location>
        <begin position="222"/>
        <end position="259"/>
    </location>
</feature>
<keyword evidence="9 11" id="KW-0472">Membrane</keyword>
<protein>
    <recommendedName>
        <fullName evidence="3">Type II secretion system protein J</fullName>
    </recommendedName>
</protein>
<dbReference type="Pfam" id="PF11612">
    <property type="entry name" value="T2SSJ"/>
    <property type="match status" value="1"/>
</dbReference>
<dbReference type="OrthoDB" id="9794345at2"/>
<keyword evidence="8 11" id="KW-1133">Transmembrane helix</keyword>
<dbReference type="GO" id="GO:0015627">
    <property type="term" value="C:type II protein secretion system complex"/>
    <property type="evidence" value="ECO:0007669"/>
    <property type="project" value="InterPro"/>
</dbReference>
<dbReference type="InterPro" id="IPR051621">
    <property type="entry name" value="T2SS_protein_J"/>
</dbReference>
<comment type="subcellular location">
    <subcellularLocation>
        <location evidence="1">Cell inner membrane</location>
        <topology evidence="1">Single-pass membrane protein</topology>
    </subcellularLocation>
</comment>
<dbReference type="GO" id="GO:0015628">
    <property type="term" value="P:protein secretion by the type II secretion system"/>
    <property type="evidence" value="ECO:0007669"/>
    <property type="project" value="InterPro"/>
</dbReference>
<dbReference type="InterPro" id="IPR010055">
    <property type="entry name" value="T2SS_protein-GspJ"/>
</dbReference>
<evidence type="ECO:0000256" key="3">
    <source>
        <dbReference type="ARBA" id="ARBA00021539"/>
    </source>
</evidence>
<dbReference type="InterPro" id="IPR012902">
    <property type="entry name" value="N_methyl_site"/>
</dbReference>
<evidence type="ECO:0000256" key="9">
    <source>
        <dbReference type="ARBA" id="ARBA00023136"/>
    </source>
</evidence>
<dbReference type="GO" id="GO:0005886">
    <property type="term" value="C:plasma membrane"/>
    <property type="evidence" value="ECO:0007669"/>
    <property type="project" value="UniProtKB-SubCell"/>
</dbReference>
<dbReference type="NCBIfam" id="TIGR01711">
    <property type="entry name" value="gspJ"/>
    <property type="match status" value="1"/>
</dbReference>
<evidence type="ECO:0000256" key="7">
    <source>
        <dbReference type="ARBA" id="ARBA00022692"/>
    </source>
</evidence>
<proteinExistence type="inferred from homology"/>
<dbReference type="AlphaFoldDB" id="A0A2S5ZDB8"/>
<keyword evidence="13" id="KW-1185">Reference proteome</keyword>
<name>A0A2S5ZDB8_9GAMM</name>
<evidence type="ECO:0000256" key="5">
    <source>
        <dbReference type="ARBA" id="ARBA00022481"/>
    </source>
</evidence>
<evidence type="ECO:0000256" key="11">
    <source>
        <dbReference type="SAM" id="Phobius"/>
    </source>
</evidence>
<evidence type="ECO:0000256" key="2">
    <source>
        <dbReference type="ARBA" id="ARBA00011084"/>
    </source>
</evidence>